<evidence type="ECO:0008006" key="4">
    <source>
        <dbReference type="Google" id="ProtNLM"/>
    </source>
</evidence>
<keyword evidence="1" id="KW-0812">Transmembrane</keyword>
<keyword evidence="3" id="KW-1185">Reference proteome</keyword>
<accession>A0A0S4QZH7</accession>
<dbReference type="Proteomes" id="UP000198802">
    <property type="component" value="Unassembled WGS sequence"/>
</dbReference>
<dbReference type="RefSeq" id="WP_131799618.1">
    <property type="nucleotide sequence ID" value="NZ_FAOZ01000042.1"/>
</dbReference>
<keyword evidence="1" id="KW-0472">Membrane</keyword>
<feature type="transmembrane region" description="Helical" evidence="1">
    <location>
        <begin position="44"/>
        <end position="67"/>
    </location>
</feature>
<name>A0A0S4QZH7_9ACTN</name>
<gene>
    <name evidence="2" type="ORF">Ga0074812_14253</name>
</gene>
<reference evidence="3" key="1">
    <citation type="submission" date="2015-11" db="EMBL/GenBank/DDBJ databases">
        <authorList>
            <person name="Varghese N."/>
        </authorList>
    </citation>
    <scope>NUCLEOTIDE SEQUENCE [LARGE SCALE GENOMIC DNA]</scope>
    <source>
        <strain evidence="3">DSM 45899</strain>
    </source>
</reference>
<evidence type="ECO:0000313" key="3">
    <source>
        <dbReference type="Proteomes" id="UP000198802"/>
    </source>
</evidence>
<feature type="transmembrane region" description="Helical" evidence="1">
    <location>
        <begin position="186"/>
        <end position="206"/>
    </location>
</feature>
<protein>
    <recommendedName>
        <fullName evidence="4">PH domain-containing protein</fullName>
    </recommendedName>
</protein>
<feature type="transmembrane region" description="Helical" evidence="1">
    <location>
        <begin position="17"/>
        <end position="38"/>
    </location>
</feature>
<evidence type="ECO:0000256" key="1">
    <source>
        <dbReference type="SAM" id="Phobius"/>
    </source>
</evidence>
<sequence length="208" mass="21376">MSSEDVYTSVVTGWRSAFAGVVGSMCVTAVALGLAGISGPTFEAALGAIAVVSAGLAGRLATARLLISGDGVRVGAGLRGRARWIPRERIASIGTAHLSWPAVFGVGLPLSRLMTRLTVRPGPTVTLSLTSGERLWISAANPASAAALLAAFGVPSTAGGEPSIMTNRRPWFGPKRIGWGYRPVTWQGWALTLSLAVLVVALSIVLGS</sequence>
<organism evidence="2 3">
    <name type="scientific">Parafrankia irregularis</name>
    <dbReference type="NCBI Taxonomy" id="795642"/>
    <lineage>
        <taxon>Bacteria</taxon>
        <taxon>Bacillati</taxon>
        <taxon>Actinomycetota</taxon>
        <taxon>Actinomycetes</taxon>
        <taxon>Frankiales</taxon>
        <taxon>Frankiaceae</taxon>
        <taxon>Parafrankia</taxon>
    </lineage>
</organism>
<keyword evidence="1" id="KW-1133">Transmembrane helix</keyword>
<proteinExistence type="predicted"/>
<evidence type="ECO:0000313" key="2">
    <source>
        <dbReference type="EMBL" id="CUU60575.1"/>
    </source>
</evidence>
<dbReference type="AlphaFoldDB" id="A0A0S4QZH7"/>
<dbReference type="EMBL" id="FAOZ01000042">
    <property type="protein sequence ID" value="CUU60575.1"/>
    <property type="molecule type" value="Genomic_DNA"/>
</dbReference>